<dbReference type="InterPro" id="IPR058678">
    <property type="entry name" value="ARM_PUB"/>
</dbReference>
<organism evidence="7 8">
    <name type="scientific">Kingdonia uniflora</name>
    <dbReference type="NCBI Taxonomy" id="39325"/>
    <lineage>
        <taxon>Eukaryota</taxon>
        <taxon>Viridiplantae</taxon>
        <taxon>Streptophyta</taxon>
        <taxon>Embryophyta</taxon>
        <taxon>Tracheophyta</taxon>
        <taxon>Spermatophyta</taxon>
        <taxon>Magnoliopsida</taxon>
        <taxon>Ranunculales</taxon>
        <taxon>Circaeasteraceae</taxon>
        <taxon>Kingdonia</taxon>
    </lineage>
</organism>
<dbReference type="SUPFAM" id="SSF48371">
    <property type="entry name" value="ARM repeat"/>
    <property type="match status" value="1"/>
</dbReference>
<dbReference type="OrthoDB" id="10064100at2759"/>
<dbReference type="EC" id="2.3.2.27" evidence="3"/>
<evidence type="ECO:0000259" key="6">
    <source>
        <dbReference type="PROSITE" id="PS51698"/>
    </source>
</evidence>
<dbReference type="PANTHER" id="PTHR23315">
    <property type="entry name" value="U BOX DOMAIN-CONTAINING"/>
    <property type="match status" value="1"/>
</dbReference>
<dbReference type="InterPro" id="IPR003613">
    <property type="entry name" value="Ubox_domain"/>
</dbReference>
<accession>A0A7J7L105</accession>
<name>A0A7J7L105_9MAGN</name>
<dbReference type="Proteomes" id="UP000541444">
    <property type="component" value="Unassembled WGS sequence"/>
</dbReference>
<sequence length="726" mass="80987">MGRDAAELTEPLPYSSGAKVHRLMCAELTKLVDRISQIFPAIEAARPRCKSGIETLCSLNLAMEKAKLLLQHCMESSKLYLAITGNSILLRCERVRSALEESLYQIQDMVPLLLAAQISAIVDDLRKSKFIMDSSEEEAGSVLLALLRQSSDSMEEKENEVFQVAVSRLDITSPKAFLIEKRSIKKLLDKVRDTDQRKERILKYFLHLLRKYEKSIEQTHNSISFCEVQSNFSEPNKEFVVRDVQTDISSKLTPPDEFKCPISSKLMCDPVVIASGQTFERVWIEKWINEGQDTCPKTHMKLSHLSITPNSVIKELISKWCRNHGVSTPDRSSHPISAALLSWKSSSSTSIASFGSSLADMPILGDDSGVSFESLNTSSDVSQFNSLNLGSPRINCSLLSKLPELPWESQCKEVQDFKTYLNDSQMCHLAFSTFVIESVVRFINDGCKRKDLEAQRIGMQALLVVLEKCRSKIPPLDDDVFYLLASFLGSEIKEEALAIMQVLSVDQESGSKIVMSGALSLIFKVLESQVQKLQAPAVEILYNISSHNNIESQILFLDNIPKLIPLLGDSSLAGVCIKFISYLSNTKEGRIAIAETDECVASIAELLETGSQEEQEHSVAVFLSLCSHHFEYCQLLLKEGVIPSLVNISVNGNPKAKESAMKLLRILRDITYSSPRESSPPHIVFIPDLPCNPSSYSTEKEKSSKAPTFFGRKLKIFSRHRSSALV</sequence>
<dbReference type="GO" id="GO:0061630">
    <property type="term" value="F:ubiquitin protein ligase activity"/>
    <property type="evidence" value="ECO:0007669"/>
    <property type="project" value="UniProtKB-EC"/>
</dbReference>
<dbReference type="Gene3D" id="3.30.40.10">
    <property type="entry name" value="Zinc/RING finger domain, C3HC4 (zinc finger)"/>
    <property type="match status" value="1"/>
</dbReference>
<evidence type="ECO:0000256" key="1">
    <source>
        <dbReference type="ARBA" id="ARBA00000900"/>
    </source>
</evidence>
<reference evidence="7 8" key="1">
    <citation type="journal article" date="2020" name="IScience">
        <title>Genome Sequencing of the Endangered Kingdonia uniflora (Circaeasteraceae, Ranunculales) Reveals Potential Mechanisms of Evolutionary Specialization.</title>
        <authorList>
            <person name="Sun Y."/>
            <person name="Deng T."/>
            <person name="Zhang A."/>
            <person name="Moore M.J."/>
            <person name="Landis J.B."/>
            <person name="Lin N."/>
            <person name="Zhang H."/>
            <person name="Zhang X."/>
            <person name="Huang J."/>
            <person name="Zhang X."/>
            <person name="Sun H."/>
            <person name="Wang H."/>
        </authorList>
    </citation>
    <scope>NUCLEOTIDE SEQUENCE [LARGE SCALE GENOMIC DNA]</scope>
    <source>
        <strain evidence="7">TB1705</strain>
        <tissue evidence="7">Leaf</tissue>
    </source>
</reference>
<dbReference type="SUPFAM" id="SSF57850">
    <property type="entry name" value="RING/U-box"/>
    <property type="match status" value="1"/>
</dbReference>
<keyword evidence="5" id="KW-0833">Ubl conjugation pathway</keyword>
<dbReference type="PROSITE" id="PS51698">
    <property type="entry name" value="U_BOX"/>
    <property type="match status" value="1"/>
</dbReference>
<keyword evidence="4" id="KW-0808">Transferase</keyword>
<gene>
    <name evidence="7" type="ORF">GIB67_042791</name>
</gene>
<dbReference type="CDD" id="cd16664">
    <property type="entry name" value="RING-Ubox_PUB"/>
    <property type="match status" value="1"/>
</dbReference>
<dbReference type="EMBL" id="JACGCM010002752">
    <property type="protein sequence ID" value="KAF6136306.1"/>
    <property type="molecule type" value="Genomic_DNA"/>
</dbReference>
<protein>
    <recommendedName>
        <fullName evidence="3">RING-type E3 ubiquitin transferase</fullName>
        <ecNumber evidence="3">2.3.2.27</ecNumber>
    </recommendedName>
</protein>
<evidence type="ECO:0000256" key="3">
    <source>
        <dbReference type="ARBA" id="ARBA00012483"/>
    </source>
</evidence>
<dbReference type="GO" id="GO:0016567">
    <property type="term" value="P:protein ubiquitination"/>
    <property type="evidence" value="ECO:0007669"/>
    <property type="project" value="UniProtKB-UniPathway"/>
</dbReference>
<dbReference type="InterPro" id="IPR045210">
    <property type="entry name" value="RING-Ubox_PUB"/>
</dbReference>
<comment type="catalytic activity">
    <reaction evidence="1">
        <text>S-ubiquitinyl-[E2 ubiquitin-conjugating enzyme]-L-cysteine + [acceptor protein]-L-lysine = [E2 ubiquitin-conjugating enzyme]-L-cysteine + N(6)-ubiquitinyl-[acceptor protein]-L-lysine.</text>
        <dbReference type="EC" id="2.3.2.27"/>
    </reaction>
</comment>
<dbReference type="Pfam" id="PF25598">
    <property type="entry name" value="ARM_PUB"/>
    <property type="match status" value="1"/>
</dbReference>
<dbReference type="InterPro" id="IPR016024">
    <property type="entry name" value="ARM-type_fold"/>
</dbReference>
<keyword evidence="8" id="KW-1185">Reference proteome</keyword>
<evidence type="ECO:0000313" key="8">
    <source>
        <dbReference type="Proteomes" id="UP000541444"/>
    </source>
</evidence>
<dbReference type="SMART" id="SM00504">
    <property type="entry name" value="Ubox"/>
    <property type="match status" value="1"/>
</dbReference>
<dbReference type="InterPro" id="IPR011989">
    <property type="entry name" value="ARM-like"/>
</dbReference>
<comment type="caution">
    <text evidence="7">The sequence shown here is derived from an EMBL/GenBank/DDBJ whole genome shotgun (WGS) entry which is preliminary data.</text>
</comment>
<evidence type="ECO:0000256" key="4">
    <source>
        <dbReference type="ARBA" id="ARBA00022679"/>
    </source>
</evidence>
<dbReference type="UniPathway" id="UPA00143"/>
<evidence type="ECO:0000256" key="2">
    <source>
        <dbReference type="ARBA" id="ARBA00004906"/>
    </source>
</evidence>
<evidence type="ECO:0000256" key="5">
    <source>
        <dbReference type="ARBA" id="ARBA00022786"/>
    </source>
</evidence>
<dbReference type="PANTHER" id="PTHR23315:SF240">
    <property type="entry name" value="U-BOX DOMAIN-CONTAINING PROTEIN 5"/>
    <property type="match status" value="1"/>
</dbReference>
<feature type="domain" description="U-box" evidence="6">
    <location>
        <begin position="253"/>
        <end position="327"/>
    </location>
</feature>
<evidence type="ECO:0000313" key="7">
    <source>
        <dbReference type="EMBL" id="KAF6136306.1"/>
    </source>
</evidence>
<dbReference type="AlphaFoldDB" id="A0A7J7L105"/>
<dbReference type="InterPro" id="IPR013083">
    <property type="entry name" value="Znf_RING/FYVE/PHD"/>
</dbReference>
<dbReference type="Gene3D" id="1.25.10.10">
    <property type="entry name" value="Leucine-rich Repeat Variant"/>
    <property type="match status" value="1"/>
</dbReference>
<dbReference type="Pfam" id="PF04564">
    <property type="entry name" value="U-box"/>
    <property type="match status" value="1"/>
</dbReference>
<comment type="pathway">
    <text evidence="2">Protein modification; protein ubiquitination.</text>
</comment>
<proteinExistence type="predicted"/>